<name>A0AAE1PTM8_9EUCA</name>
<keyword evidence="2" id="KW-1185">Reference proteome</keyword>
<comment type="caution">
    <text evidence="1">The sequence shown here is derived from an EMBL/GenBank/DDBJ whole genome shotgun (WGS) entry which is preliminary data.</text>
</comment>
<sequence length="112" mass="12661">MWPGGKRGTRVPTTVRYGSWALTQPNWPPEHKNWGLGHTTLPPRSLRFHHAPLCSNQAPSCSTTLPPRSLMFHHAPLCSNHAPSCSTMLPNYYSIMFHYTPSRSMIPHTFVP</sequence>
<evidence type="ECO:0000313" key="1">
    <source>
        <dbReference type="EMBL" id="KAK4313931.1"/>
    </source>
</evidence>
<evidence type="ECO:0000313" key="2">
    <source>
        <dbReference type="Proteomes" id="UP001292094"/>
    </source>
</evidence>
<dbReference type="AlphaFoldDB" id="A0AAE1PTM8"/>
<proteinExistence type="predicted"/>
<gene>
    <name evidence="1" type="ORF">Pmani_014729</name>
</gene>
<protein>
    <submittedName>
        <fullName evidence="1">Uncharacterized protein</fullName>
    </submittedName>
</protein>
<accession>A0AAE1PTM8</accession>
<organism evidence="1 2">
    <name type="scientific">Petrolisthes manimaculis</name>
    <dbReference type="NCBI Taxonomy" id="1843537"/>
    <lineage>
        <taxon>Eukaryota</taxon>
        <taxon>Metazoa</taxon>
        <taxon>Ecdysozoa</taxon>
        <taxon>Arthropoda</taxon>
        <taxon>Crustacea</taxon>
        <taxon>Multicrustacea</taxon>
        <taxon>Malacostraca</taxon>
        <taxon>Eumalacostraca</taxon>
        <taxon>Eucarida</taxon>
        <taxon>Decapoda</taxon>
        <taxon>Pleocyemata</taxon>
        <taxon>Anomura</taxon>
        <taxon>Galatheoidea</taxon>
        <taxon>Porcellanidae</taxon>
        <taxon>Petrolisthes</taxon>
    </lineage>
</organism>
<reference evidence="1" key="1">
    <citation type="submission" date="2023-11" db="EMBL/GenBank/DDBJ databases">
        <title>Genome assemblies of two species of porcelain crab, Petrolisthes cinctipes and Petrolisthes manimaculis (Anomura: Porcellanidae).</title>
        <authorList>
            <person name="Angst P."/>
        </authorList>
    </citation>
    <scope>NUCLEOTIDE SEQUENCE</scope>
    <source>
        <strain evidence="1">PB745_02</strain>
        <tissue evidence="1">Gill</tissue>
    </source>
</reference>
<dbReference type="EMBL" id="JAWZYT010001253">
    <property type="protein sequence ID" value="KAK4313931.1"/>
    <property type="molecule type" value="Genomic_DNA"/>
</dbReference>
<dbReference type="Proteomes" id="UP001292094">
    <property type="component" value="Unassembled WGS sequence"/>
</dbReference>